<evidence type="ECO:0000313" key="8">
    <source>
        <dbReference type="EMBL" id="SEO96459.1"/>
    </source>
</evidence>
<dbReference type="HAMAP" id="MF_01967">
    <property type="entry name" value="Sirtuin_ClassII"/>
    <property type="match status" value="1"/>
</dbReference>
<comment type="subcellular location">
    <subcellularLocation>
        <location evidence="5">Cytoplasm</location>
    </subcellularLocation>
</comment>
<organism evidence="8 9">
    <name type="scientific">Aquisalimonas asiatica</name>
    <dbReference type="NCBI Taxonomy" id="406100"/>
    <lineage>
        <taxon>Bacteria</taxon>
        <taxon>Pseudomonadati</taxon>
        <taxon>Pseudomonadota</taxon>
        <taxon>Gammaproteobacteria</taxon>
        <taxon>Chromatiales</taxon>
        <taxon>Ectothiorhodospiraceae</taxon>
        <taxon>Aquisalimonas</taxon>
    </lineage>
</organism>
<evidence type="ECO:0000256" key="3">
    <source>
        <dbReference type="ARBA" id="ARBA00022833"/>
    </source>
</evidence>
<keyword evidence="3 5" id="KW-0862">Zinc</keyword>
<dbReference type="PANTHER" id="PTHR11085">
    <property type="entry name" value="NAD-DEPENDENT PROTEIN DEACYLASE SIRTUIN-5, MITOCHONDRIAL-RELATED"/>
    <property type="match status" value="1"/>
</dbReference>
<gene>
    <name evidence="5" type="primary">cobB</name>
    <name evidence="8" type="ORF">SAMN04488052_10568</name>
</gene>
<name>A0A1H8TZN2_9GAMM</name>
<feature type="binding site" evidence="5 6">
    <location>
        <position position="187"/>
    </location>
    <ligand>
        <name>Zn(2+)</name>
        <dbReference type="ChEBI" id="CHEBI:29105"/>
    </ligand>
</feature>
<evidence type="ECO:0000256" key="5">
    <source>
        <dbReference type="HAMAP-Rule" id="MF_01967"/>
    </source>
</evidence>
<evidence type="ECO:0000256" key="4">
    <source>
        <dbReference type="ARBA" id="ARBA00023027"/>
    </source>
</evidence>
<dbReference type="InterPro" id="IPR026591">
    <property type="entry name" value="Sirtuin_cat_small_dom_sf"/>
</dbReference>
<comment type="cofactor">
    <cofactor evidence="5">
        <name>Zn(2+)</name>
        <dbReference type="ChEBI" id="CHEBI:29105"/>
    </cofactor>
    <text evidence="5">Binds 1 zinc ion per subunit.</text>
</comment>
<feature type="binding site" evidence="5 6">
    <location>
        <position position="136"/>
    </location>
    <ligand>
        <name>Zn(2+)</name>
        <dbReference type="ChEBI" id="CHEBI:29105"/>
    </ligand>
</feature>
<feature type="binding site" evidence="5 6">
    <location>
        <position position="190"/>
    </location>
    <ligand>
        <name>Zn(2+)</name>
        <dbReference type="ChEBI" id="CHEBI:29105"/>
    </ligand>
</feature>
<feature type="binding site" evidence="5">
    <location>
        <position position="271"/>
    </location>
    <ligand>
        <name>NAD(+)</name>
        <dbReference type="ChEBI" id="CHEBI:57540"/>
    </ligand>
</feature>
<dbReference type="EC" id="2.3.1.286" evidence="5"/>
<dbReference type="Gene3D" id="3.30.1600.10">
    <property type="entry name" value="SIR2/SIRT2 'Small Domain"/>
    <property type="match status" value="1"/>
</dbReference>
<dbReference type="RefSeq" id="WP_091644261.1">
    <property type="nucleotide sequence ID" value="NZ_FOEG01000005.1"/>
</dbReference>
<keyword evidence="9" id="KW-1185">Reference proteome</keyword>
<feature type="binding site" evidence="5">
    <location>
        <begin position="253"/>
        <end position="255"/>
    </location>
    <ligand>
        <name>NAD(+)</name>
        <dbReference type="ChEBI" id="CHEBI:57540"/>
    </ligand>
</feature>
<accession>A0A1H8TZN2</accession>
<dbReference type="SUPFAM" id="SSF52467">
    <property type="entry name" value="DHS-like NAD/FAD-binding domain"/>
    <property type="match status" value="1"/>
</dbReference>
<evidence type="ECO:0000256" key="6">
    <source>
        <dbReference type="PROSITE-ProRule" id="PRU00236"/>
    </source>
</evidence>
<keyword evidence="5" id="KW-0963">Cytoplasm</keyword>
<dbReference type="EMBL" id="FOEG01000005">
    <property type="protein sequence ID" value="SEO96459.1"/>
    <property type="molecule type" value="Genomic_DNA"/>
</dbReference>
<reference evidence="8 9" key="1">
    <citation type="submission" date="2016-10" db="EMBL/GenBank/DDBJ databases">
        <authorList>
            <person name="de Groot N.N."/>
        </authorList>
    </citation>
    <scope>NUCLEOTIDE SEQUENCE [LARGE SCALE GENOMIC DNA]</scope>
    <source>
        <strain evidence="8 9">CGMCC 1.6291</strain>
    </source>
</reference>
<feature type="binding site" evidence="5 6">
    <location>
        <position position="139"/>
    </location>
    <ligand>
        <name>Zn(2+)</name>
        <dbReference type="ChEBI" id="CHEBI:29105"/>
    </ligand>
</feature>
<dbReference type="InterPro" id="IPR050134">
    <property type="entry name" value="NAD-dep_sirtuin_deacylases"/>
</dbReference>
<feature type="binding site" evidence="5">
    <location>
        <begin position="110"/>
        <end position="113"/>
    </location>
    <ligand>
        <name>NAD(+)</name>
        <dbReference type="ChEBI" id="CHEBI:57540"/>
    </ligand>
</feature>
<dbReference type="OrthoDB" id="9800582at2"/>
<evidence type="ECO:0000259" key="7">
    <source>
        <dbReference type="PROSITE" id="PS50305"/>
    </source>
</evidence>
<dbReference type="InterPro" id="IPR029035">
    <property type="entry name" value="DHS-like_NAD/FAD-binding_dom"/>
</dbReference>
<comment type="catalytic activity">
    <reaction evidence="5">
        <text>N(6)-acetyl-L-lysyl-[protein] + NAD(+) + H2O = 2''-O-acetyl-ADP-D-ribose + nicotinamide + L-lysyl-[protein]</text>
        <dbReference type="Rhea" id="RHEA:43636"/>
        <dbReference type="Rhea" id="RHEA-COMP:9752"/>
        <dbReference type="Rhea" id="RHEA-COMP:10731"/>
        <dbReference type="ChEBI" id="CHEBI:15377"/>
        <dbReference type="ChEBI" id="CHEBI:17154"/>
        <dbReference type="ChEBI" id="CHEBI:29969"/>
        <dbReference type="ChEBI" id="CHEBI:57540"/>
        <dbReference type="ChEBI" id="CHEBI:61930"/>
        <dbReference type="ChEBI" id="CHEBI:83767"/>
        <dbReference type="EC" id="2.3.1.286"/>
    </reaction>
</comment>
<dbReference type="GO" id="GO:0008270">
    <property type="term" value="F:zinc ion binding"/>
    <property type="evidence" value="ECO:0007669"/>
    <property type="project" value="UniProtKB-UniRule"/>
</dbReference>
<evidence type="ECO:0000256" key="1">
    <source>
        <dbReference type="ARBA" id="ARBA00022679"/>
    </source>
</evidence>
<evidence type="ECO:0000256" key="2">
    <source>
        <dbReference type="ARBA" id="ARBA00022723"/>
    </source>
</evidence>
<keyword evidence="4 5" id="KW-0520">NAD</keyword>
<dbReference type="Gene3D" id="3.40.50.1220">
    <property type="entry name" value="TPP-binding domain"/>
    <property type="match status" value="1"/>
</dbReference>
<proteinExistence type="inferred from homology"/>
<feature type="domain" description="Deacetylase sirtuin-type" evidence="7">
    <location>
        <begin position="7"/>
        <end position="284"/>
    </location>
</feature>
<dbReference type="PROSITE" id="PS50305">
    <property type="entry name" value="SIRTUIN"/>
    <property type="match status" value="1"/>
</dbReference>
<dbReference type="NCBIfam" id="NF003738">
    <property type="entry name" value="PRK05333.1"/>
    <property type="match status" value="1"/>
</dbReference>
<dbReference type="CDD" id="cd01409">
    <property type="entry name" value="SIRT4"/>
    <property type="match status" value="1"/>
</dbReference>
<dbReference type="InterPro" id="IPR003000">
    <property type="entry name" value="Sirtuin"/>
</dbReference>
<dbReference type="GO" id="GO:0070403">
    <property type="term" value="F:NAD+ binding"/>
    <property type="evidence" value="ECO:0007669"/>
    <property type="project" value="UniProtKB-UniRule"/>
</dbReference>
<protein>
    <recommendedName>
        <fullName evidence="5">NAD-dependent protein deacetylase</fullName>
        <ecNumber evidence="5">2.3.1.286</ecNumber>
    </recommendedName>
    <alternativeName>
        <fullName evidence="5">Regulatory protein SIR2 homolog</fullName>
    </alternativeName>
</protein>
<feature type="binding site" evidence="5">
    <location>
        <begin position="227"/>
        <end position="229"/>
    </location>
    <ligand>
        <name>NAD(+)</name>
        <dbReference type="ChEBI" id="CHEBI:57540"/>
    </ligand>
</feature>
<dbReference type="PANTHER" id="PTHR11085:SF10">
    <property type="entry name" value="NAD-DEPENDENT PROTEIN DEACYLASE SIRTUIN-5, MITOCHONDRIAL-RELATED"/>
    <property type="match status" value="1"/>
</dbReference>
<sequence length="284" mass="30927">MPATSMTVGEPAGLQRLAGMLGASQRPLVLTGAGLSTESGIPDYRDIHGGWKRKPPIQLREFQRSAHARRRYWARSMAGWSLMRRARPNAGHEALARLEQAGHLHWLITQNVDGLHQRAGSRAVTDLHGRLDVVACLDCGHRLARDAMQSTLVDWNPGWDVEPEQLAPDGDVDLESAAFETFRVPDCPSCGGLLKPEVVFFGEKVPPERVATAFARLDEADLLLVVGSSLMVWSGYRFVRHAAARGIPVAVLNLGETRGDREATIKVEASCGDALTTLLTALEA</sequence>
<dbReference type="Proteomes" id="UP000199657">
    <property type="component" value="Unassembled WGS sequence"/>
</dbReference>
<comment type="function">
    <text evidence="5">NAD-dependent protein deacetylase which modulates the activities of several enzymes which are inactive in their acetylated form.</text>
</comment>
<dbReference type="InterPro" id="IPR026587">
    <property type="entry name" value="Sirtuin_class_II"/>
</dbReference>
<evidence type="ECO:0000313" key="9">
    <source>
        <dbReference type="Proteomes" id="UP000199657"/>
    </source>
</evidence>
<keyword evidence="2 5" id="KW-0479">Metal-binding</keyword>
<comment type="caution">
    <text evidence="5">Lacks conserved residue(s) required for the propagation of feature annotation.</text>
</comment>
<feature type="active site" description="Proton acceptor" evidence="5 6">
    <location>
        <position position="128"/>
    </location>
</feature>
<dbReference type="GO" id="GO:0005737">
    <property type="term" value="C:cytoplasm"/>
    <property type="evidence" value="ECO:0007669"/>
    <property type="project" value="UniProtKB-SubCell"/>
</dbReference>
<dbReference type="Pfam" id="PF02146">
    <property type="entry name" value="SIR2"/>
    <property type="match status" value="1"/>
</dbReference>
<dbReference type="GO" id="GO:0017136">
    <property type="term" value="F:histone deacetylase activity, NAD-dependent"/>
    <property type="evidence" value="ECO:0007669"/>
    <property type="project" value="TreeGrafter"/>
</dbReference>
<comment type="similarity">
    <text evidence="5">Belongs to the sirtuin family. Class II subfamily.</text>
</comment>
<dbReference type="InterPro" id="IPR026590">
    <property type="entry name" value="Ssirtuin_cat_dom"/>
</dbReference>
<dbReference type="STRING" id="406100.SAMN04488052_10568"/>
<dbReference type="AlphaFoldDB" id="A0A1H8TZN2"/>
<keyword evidence="1 5" id="KW-0808">Transferase</keyword>